<organism evidence="16 17">
    <name type="scientific">Lutzomyia longipalpis</name>
    <name type="common">Sand fly</name>
    <dbReference type="NCBI Taxonomy" id="7200"/>
    <lineage>
        <taxon>Eukaryota</taxon>
        <taxon>Metazoa</taxon>
        <taxon>Ecdysozoa</taxon>
        <taxon>Arthropoda</taxon>
        <taxon>Hexapoda</taxon>
        <taxon>Insecta</taxon>
        <taxon>Pterygota</taxon>
        <taxon>Neoptera</taxon>
        <taxon>Endopterygota</taxon>
        <taxon>Diptera</taxon>
        <taxon>Nematocera</taxon>
        <taxon>Psychodoidea</taxon>
        <taxon>Psychodidae</taxon>
        <taxon>Lutzomyia</taxon>
        <taxon>Lutzomyia</taxon>
    </lineage>
</organism>
<dbReference type="Gene3D" id="2.30.29.30">
    <property type="entry name" value="Pleckstrin-homology domain (PH domain)/Phosphotyrosine-binding domain (PTB)"/>
    <property type="match status" value="1"/>
</dbReference>
<comment type="catalytic activity">
    <reaction evidence="10">
        <text>GTP + H2O = GDP + phosphate + H(+)</text>
        <dbReference type="Rhea" id="RHEA:19669"/>
        <dbReference type="ChEBI" id="CHEBI:15377"/>
        <dbReference type="ChEBI" id="CHEBI:15378"/>
        <dbReference type="ChEBI" id="CHEBI:37565"/>
        <dbReference type="ChEBI" id="CHEBI:43474"/>
        <dbReference type="ChEBI" id="CHEBI:58189"/>
        <dbReference type="EC" id="3.6.5.5"/>
    </reaction>
</comment>
<dbReference type="SMART" id="SM00233">
    <property type="entry name" value="PH"/>
    <property type="match status" value="2"/>
</dbReference>
<dbReference type="Pfam" id="PF02212">
    <property type="entry name" value="GED"/>
    <property type="match status" value="1"/>
</dbReference>
<dbReference type="GO" id="GO:0005737">
    <property type="term" value="C:cytoplasm"/>
    <property type="evidence" value="ECO:0007669"/>
    <property type="project" value="TreeGrafter"/>
</dbReference>
<dbReference type="GO" id="GO:0031623">
    <property type="term" value="P:receptor internalization"/>
    <property type="evidence" value="ECO:0007669"/>
    <property type="project" value="TreeGrafter"/>
</dbReference>
<keyword evidence="6" id="KW-0904">Protein phosphatase</keyword>
<keyword evidence="7" id="KW-0342">GTP-binding</keyword>
<dbReference type="InterPro" id="IPR029052">
    <property type="entry name" value="Metallo-depent_PP-like"/>
</dbReference>
<evidence type="ECO:0000313" key="16">
    <source>
        <dbReference type="EnsemblMetazoa" id="LLOJ010016-PA"/>
    </source>
</evidence>
<dbReference type="Gene3D" id="1.20.120.1240">
    <property type="entry name" value="Dynamin, middle domain"/>
    <property type="match status" value="2"/>
</dbReference>
<dbReference type="Pfam" id="PF00350">
    <property type="entry name" value="Dynamin_N"/>
    <property type="match status" value="1"/>
</dbReference>
<keyword evidence="17" id="KW-1185">Reference proteome</keyword>
<keyword evidence="4" id="KW-0547">Nucleotide-binding</keyword>
<feature type="domain" description="Dynamin-type G" evidence="15">
    <location>
        <begin position="329"/>
        <end position="595"/>
    </location>
</feature>
<dbReference type="SUPFAM" id="SSF52540">
    <property type="entry name" value="P-loop containing nucleoside triphosphate hydrolases"/>
    <property type="match status" value="1"/>
</dbReference>
<name>A0A1B0CY18_LUTLO</name>
<dbReference type="InterPro" id="IPR000375">
    <property type="entry name" value="Dynamin_stalk"/>
</dbReference>
<feature type="domain" description="PH" evidence="13">
    <location>
        <begin position="958"/>
        <end position="1064"/>
    </location>
</feature>
<feature type="region of interest" description="Disordered" evidence="12">
    <location>
        <begin position="1066"/>
        <end position="1094"/>
    </location>
</feature>
<feature type="domain" description="GED" evidence="14">
    <location>
        <begin position="1096"/>
        <end position="1187"/>
    </location>
</feature>
<dbReference type="EMBL" id="AJWK01035255">
    <property type="status" value="NOT_ANNOTATED_CDS"/>
    <property type="molecule type" value="Genomic_DNA"/>
</dbReference>
<sequence>MAELDKWIEIVKNCKYLPENDLKRLCDIVCDLLMEEPNIQQVSTPVTVCGDIHGQFYDLEELFRCGGQVPDTNYIFMGDFVDRGYYSLETLTRLMTLKARYPDRITLLRGNHESRQITKVYGFYDECLTKYGNVNAWKYCCRVFDLLTVAALINEDVLCVHGGLSPEIKTLDQIRTIDRNQEIPHKGAFCDLVWSDPEDVEYWSQSPRGAGWLFGALITNDFMKINRLELICRAHQLVNEGIKYMFDSKLVTVWSAPNYCYRCGNVASILSFKTSKDRDVRIFTAVPDSERSKRKGNSVKMSGNMGMEQLIPIVNKLQDAFTQLGVHMQLDLPQIAVVGGQSAGKSSVLENFVGKDFLPRGSGIVTRRPLILQLINGQAEFGEFLHCKGKKFTDFDEIRKEIEGETDRITGSNKGISNIPINLRVYSPNVLNLTLIDLPGLTKVPIGDQPADIEAQIKAMIFQFIKKETCLILAVTPANTDLANSDALKLAKEVDPQGIRTIGVITKLDLMDDGTDARDILENKLLPLRRGYIGVVNRSQKDIEGRKDIVAALAAERKFFLSHPSYRHIADRLGTPYLQRTLNQQLTNHIRDTLPGLRDKLQKQMLTLEKDVEQYKHFRPDDPSIKTKAMLQMIQQLQSDFERTIEGSGSALVNTNELSGGAKINRIFHERLRFEIVKMSCDEKELRREISFAIRNIHGIRVGLFTPDMAFEAIVKKQIAQLKEPVLKCVDLVMSRYPRLRDETERIITTHIRQREQYCKEQLLLLIDFELAYMNTNHEDFIGFANAQNKSENASKAGTGRAIGNQVIRKGHMCIQNLGIMKGGSRPYWFVLTSESISWYKDEDEKEKKFMLPLDGLKLRDIEQGFMSRRHTFALFNPEGRNVYKMSRYPRLRDETERIITTHIRQREQYCKEQLLLLIDFELAYMNTNHEDFIGFANAQNKSENASKAGTGRAIGNQVIRKGHMCIQNLGIMKGGSRPYWFVLTSESISWYKDEDEKEKKFMLPLDGLKLRDIEQGFMSRRHTFALFNPEGRNVYKDYKQLELSCESVDDVDSWKASFLRAGVYPEKDSSSANGDEQSSEDHETSSLDPQLERQVETIRNLVDSYMKIVTKTTRDMVPKALMMMIINNAKDFINGELLAHLYANADQSQMMEESPEEAAKREEMLRMYHACKESLRIIGDVSMATVSTPVPPPVKNDWLSSGLDNPRLSPPSPGGPRKVVPQQQGSLGGVGGGGPPGGIRGPHPPAGRPAPAIPNRPGGAPPLPQGRPSGQALPAPLIPSRPGGGSSGGPQIPAHMRQQVNQAVGQAVTNAAMSELSSVFSSKFK</sequence>
<dbReference type="PROSITE" id="PS51388">
    <property type="entry name" value="GED"/>
    <property type="match status" value="1"/>
</dbReference>
<dbReference type="PROSITE" id="PS51718">
    <property type="entry name" value="G_DYNAMIN_2"/>
    <property type="match status" value="1"/>
</dbReference>
<dbReference type="EnsemblMetazoa" id="LLOJ010016-RA">
    <property type="protein sequence ID" value="LLOJ010016-PA"/>
    <property type="gene ID" value="LLOJ010016"/>
</dbReference>
<keyword evidence="1" id="KW-0254">Endocytosis</keyword>
<dbReference type="GO" id="GO:0016185">
    <property type="term" value="P:synaptic vesicle budding from presynaptic endocytic zone membrane"/>
    <property type="evidence" value="ECO:0007669"/>
    <property type="project" value="TreeGrafter"/>
</dbReference>
<evidence type="ECO:0000256" key="2">
    <source>
        <dbReference type="ARBA" id="ARBA00022701"/>
    </source>
</evidence>
<dbReference type="GO" id="GO:0005874">
    <property type="term" value="C:microtubule"/>
    <property type="evidence" value="ECO:0007669"/>
    <property type="project" value="UniProtKB-KW"/>
</dbReference>
<evidence type="ECO:0000259" key="14">
    <source>
        <dbReference type="PROSITE" id="PS51388"/>
    </source>
</evidence>
<feature type="compositionally biased region" description="Gly residues" evidence="12">
    <location>
        <begin position="1227"/>
        <end position="1241"/>
    </location>
</feature>
<dbReference type="PANTHER" id="PTHR11566:SF212">
    <property type="entry name" value="DYNAMIN"/>
    <property type="match status" value="1"/>
</dbReference>
<dbReference type="VEuPathDB" id="VectorBase:LLOJ010016"/>
<dbReference type="EMBL" id="AJWK01035254">
    <property type="status" value="NOT_ANNOTATED_CDS"/>
    <property type="molecule type" value="Genomic_DNA"/>
</dbReference>
<feature type="region of interest" description="Disordered" evidence="12">
    <location>
        <begin position="1187"/>
        <end position="1295"/>
    </location>
</feature>
<dbReference type="SMART" id="SM00156">
    <property type="entry name" value="PP2Ac"/>
    <property type="match status" value="1"/>
</dbReference>
<evidence type="ECO:0000256" key="3">
    <source>
        <dbReference type="ARBA" id="ARBA00022723"/>
    </source>
</evidence>
<dbReference type="FunFam" id="3.60.21.10:FF:000005">
    <property type="entry name" value="Serine/threonine-protein phosphatase"/>
    <property type="match status" value="1"/>
</dbReference>
<dbReference type="Proteomes" id="UP000092461">
    <property type="component" value="Unassembled WGS sequence"/>
</dbReference>
<dbReference type="PROSITE" id="PS00125">
    <property type="entry name" value="SER_THR_PHOSPHATASE"/>
    <property type="match status" value="1"/>
</dbReference>
<dbReference type="GO" id="GO:0005886">
    <property type="term" value="C:plasma membrane"/>
    <property type="evidence" value="ECO:0007669"/>
    <property type="project" value="TreeGrafter"/>
</dbReference>
<evidence type="ECO:0000259" key="13">
    <source>
        <dbReference type="PROSITE" id="PS50003"/>
    </source>
</evidence>
<dbReference type="SUPFAM" id="SSF50729">
    <property type="entry name" value="PH domain-like"/>
    <property type="match status" value="2"/>
</dbReference>
<evidence type="ECO:0000256" key="11">
    <source>
        <dbReference type="RuleBase" id="RU004273"/>
    </source>
</evidence>
<evidence type="ECO:0000256" key="4">
    <source>
        <dbReference type="ARBA" id="ARBA00022741"/>
    </source>
</evidence>
<dbReference type="FunFam" id="3.40.50.300:FF:000045">
    <property type="entry name" value="dynamin-1 isoform X2"/>
    <property type="match status" value="1"/>
</dbReference>
<dbReference type="CDD" id="cd01256">
    <property type="entry name" value="PH_dynamin"/>
    <property type="match status" value="1"/>
</dbReference>
<dbReference type="InterPro" id="IPR027417">
    <property type="entry name" value="P-loop_NTPase"/>
</dbReference>
<dbReference type="InterPro" id="IPR019762">
    <property type="entry name" value="Dynamin_GTPase_CS"/>
</dbReference>
<evidence type="ECO:0000256" key="10">
    <source>
        <dbReference type="ARBA" id="ARBA00048040"/>
    </source>
</evidence>
<dbReference type="Gene3D" id="3.60.21.10">
    <property type="match status" value="1"/>
</dbReference>
<dbReference type="GO" id="GO:0003924">
    <property type="term" value="F:GTPase activity"/>
    <property type="evidence" value="ECO:0007669"/>
    <property type="project" value="InterPro"/>
</dbReference>
<protein>
    <recommendedName>
        <fullName evidence="11">Serine/threonine-protein phosphatase</fullName>
        <ecNumber evidence="11">3.1.3.16</ecNumber>
    </recommendedName>
</protein>
<evidence type="ECO:0000256" key="12">
    <source>
        <dbReference type="SAM" id="MobiDB-lite"/>
    </source>
</evidence>
<dbReference type="VEuPathDB" id="VectorBase:LLONM1_011586"/>
<evidence type="ECO:0000256" key="5">
    <source>
        <dbReference type="ARBA" id="ARBA00022801"/>
    </source>
</evidence>
<keyword evidence="2" id="KW-0493">Microtubule</keyword>
<comment type="similarity">
    <text evidence="11">Belongs to the PPP phosphatase family.</text>
</comment>
<dbReference type="GO" id="GO:0004722">
    <property type="term" value="F:protein serine/threonine phosphatase activity"/>
    <property type="evidence" value="ECO:0007669"/>
    <property type="project" value="UniProtKB-EC"/>
</dbReference>
<evidence type="ECO:0000256" key="9">
    <source>
        <dbReference type="ARBA" id="ARBA00023211"/>
    </source>
</evidence>
<dbReference type="PROSITE" id="PS00410">
    <property type="entry name" value="G_DYNAMIN_1"/>
    <property type="match status" value="1"/>
</dbReference>
<keyword evidence="9" id="KW-0464">Manganese</keyword>
<dbReference type="InterPro" id="IPR001849">
    <property type="entry name" value="PH_domain"/>
</dbReference>
<dbReference type="EMBL" id="AJWK01035256">
    <property type="status" value="NOT_ANNOTATED_CDS"/>
    <property type="molecule type" value="Genomic_DNA"/>
</dbReference>
<dbReference type="CDD" id="cd08771">
    <property type="entry name" value="DLP_1"/>
    <property type="match status" value="1"/>
</dbReference>
<feature type="compositionally biased region" description="Pro residues" evidence="12">
    <location>
        <begin position="1243"/>
        <end position="1266"/>
    </location>
</feature>
<dbReference type="InterPro" id="IPR030381">
    <property type="entry name" value="G_DYNAMIN_dom"/>
</dbReference>
<evidence type="ECO:0000313" key="17">
    <source>
        <dbReference type="Proteomes" id="UP000092461"/>
    </source>
</evidence>
<dbReference type="EC" id="3.1.3.16" evidence="11"/>
<dbReference type="SMART" id="SM00302">
    <property type="entry name" value="GED"/>
    <property type="match status" value="1"/>
</dbReference>
<evidence type="ECO:0000259" key="15">
    <source>
        <dbReference type="PROSITE" id="PS51718"/>
    </source>
</evidence>
<evidence type="ECO:0000256" key="1">
    <source>
        <dbReference type="ARBA" id="ARBA00022583"/>
    </source>
</evidence>
<dbReference type="GO" id="GO:0046872">
    <property type="term" value="F:metal ion binding"/>
    <property type="evidence" value="ECO:0007669"/>
    <property type="project" value="UniProtKB-KW"/>
</dbReference>
<dbReference type="GO" id="GO:0005525">
    <property type="term" value="F:GTP binding"/>
    <property type="evidence" value="ECO:0007669"/>
    <property type="project" value="UniProtKB-KW"/>
</dbReference>
<dbReference type="Gene3D" id="3.40.50.300">
    <property type="entry name" value="P-loop containing nucleotide triphosphate hydrolases"/>
    <property type="match status" value="1"/>
</dbReference>
<dbReference type="VEuPathDB" id="VectorBase:LLONM1_007686"/>
<dbReference type="InterPro" id="IPR003130">
    <property type="entry name" value="GED"/>
</dbReference>
<dbReference type="InterPro" id="IPR006186">
    <property type="entry name" value="Ser/Thr-sp_prot-phosphatase"/>
</dbReference>
<evidence type="ECO:0000256" key="8">
    <source>
        <dbReference type="ARBA" id="ARBA00023175"/>
    </source>
</evidence>
<dbReference type="GO" id="GO:0008017">
    <property type="term" value="F:microtubule binding"/>
    <property type="evidence" value="ECO:0007669"/>
    <property type="project" value="TreeGrafter"/>
</dbReference>
<dbReference type="Pfam" id="PF01031">
    <property type="entry name" value="Dynamin_M"/>
    <property type="match status" value="2"/>
</dbReference>
<dbReference type="Pfam" id="PF00149">
    <property type="entry name" value="Metallophos"/>
    <property type="match status" value="1"/>
</dbReference>
<dbReference type="FunFam" id="2.30.29.30:FF:000370">
    <property type="entry name" value="Dynamin, putative"/>
    <property type="match status" value="1"/>
</dbReference>
<dbReference type="SMART" id="SM00053">
    <property type="entry name" value="DYNc"/>
    <property type="match status" value="1"/>
</dbReference>
<dbReference type="SUPFAM" id="SSF56300">
    <property type="entry name" value="Metallo-dependent phosphatases"/>
    <property type="match status" value="1"/>
</dbReference>
<dbReference type="InterPro" id="IPR022812">
    <property type="entry name" value="Dynamin"/>
</dbReference>
<dbReference type="Pfam" id="PF00169">
    <property type="entry name" value="PH"/>
    <property type="match status" value="2"/>
</dbReference>
<feature type="compositionally biased region" description="Basic and acidic residues" evidence="12">
    <location>
        <begin position="1080"/>
        <end position="1094"/>
    </location>
</feature>
<keyword evidence="3" id="KW-0479">Metal-binding</keyword>
<dbReference type="PRINTS" id="PR00114">
    <property type="entry name" value="STPHPHTASE"/>
</dbReference>
<dbReference type="CDD" id="cd07415">
    <property type="entry name" value="MPP_PP2A_PP4_PP6"/>
    <property type="match status" value="1"/>
</dbReference>
<proteinExistence type="inferred from homology"/>
<comment type="catalytic activity">
    <reaction evidence="11">
        <text>O-phospho-L-threonyl-[protein] + H2O = L-threonyl-[protein] + phosphate</text>
        <dbReference type="Rhea" id="RHEA:47004"/>
        <dbReference type="Rhea" id="RHEA-COMP:11060"/>
        <dbReference type="Rhea" id="RHEA-COMP:11605"/>
        <dbReference type="ChEBI" id="CHEBI:15377"/>
        <dbReference type="ChEBI" id="CHEBI:30013"/>
        <dbReference type="ChEBI" id="CHEBI:43474"/>
        <dbReference type="ChEBI" id="CHEBI:61977"/>
        <dbReference type="EC" id="3.1.3.16"/>
    </reaction>
</comment>
<keyword evidence="5 11" id="KW-0378">Hydrolase</keyword>
<evidence type="ECO:0000256" key="6">
    <source>
        <dbReference type="ARBA" id="ARBA00022912"/>
    </source>
</evidence>
<keyword evidence="8" id="KW-0505">Motor protein</keyword>
<reference evidence="16" key="1">
    <citation type="submission" date="2020-05" db="UniProtKB">
        <authorList>
            <consortium name="EnsemblMetazoa"/>
        </authorList>
    </citation>
    <scope>IDENTIFICATION</scope>
    <source>
        <strain evidence="16">Jacobina</strain>
    </source>
</reference>
<dbReference type="InterPro" id="IPR020850">
    <property type="entry name" value="GED_dom"/>
</dbReference>
<dbReference type="PROSITE" id="PS50003">
    <property type="entry name" value="PH_DOMAIN"/>
    <property type="match status" value="1"/>
</dbReference>
<evidence type="ECO:0000256" key="7">
    <source>
        <dbReference type="ARBA" id="ARBA00023134"/>
    </source>
</evidence>
<dbReference type="InterPro" id="IPR045063">
    <property type="entry name" value="Dynamin_N"/>
</dbReference>
<dbReference type="InterPro" id="IPR004843">
    <property type="entry name" value="Calcineurin-like_PHP"/>
</dbReference>
<dbReference type="PANTHER" id="PTHR11566">
    <property type="entry name" value="DYNAMIN"/>
    <property type="match status" value="1"/>
</dbReference>
<dbReference type="InterPro" id="IPR011993">
    <property type="entry name" value="PH-like_dom_sf"/>
</dbReference>
<dbReference type="InterPro" id="IPR001401">
    <property type="entry name" value="Dynamin_GTPase"/>
</dbReference>
<dbReference type="GO" id="GO:0098793">
    <property type="term" value="C:presynapse"/>
    <property type="evidence" value="ECO:0007669"/>
    <property type="project" value="GOC"/>
</dbReference>
<accession>A0A1B0CY18</accession>